<feature type="transmembrane region" description="Helical" evidence="1">
    <location>
        <begin position="374"/>
        <end position="397"/>
    </location>
</feature>
<sequence>MHDGSTRMKRNFANIQAMRGIAALLVCLVHSVAMPVSVGMDPVVPFLGAVGPAGVDLFFVISGFIIATVADQAGDKAASRGRFKIAREFALKRVARVYPIYWVVFILAVLVSPYIFLAPSTVPERPLWRLFLLIDTNNNKIMAAWTLVFELYFYLVVGALLLLAPRRIFHGILAWASVTIILLAYFEVTGNPWRFAVPFSPVLIEFMLGTAIAYALKQGVTGHARMAIAAGVLLFAAGAYANHSFGDWRPWHRTIAFGPASALIIYGVVAHELKYGWTFKRPWQQLGDASYSLYIWHQPMFFGMLAISQWLGLFRHLPGIAIVPVWIMIVLGWSMLSFHCLENPLRKWLEGIITGRRGKAVGEDGAVRVRGRPVAAYGLGAMACFLIAFLGLGGYAYSQRSAFASAGQAAQQFEQAMSANRIGLAQAAASLGLLPDGALRSHVDNAGRPMPQTIQLQGWAADTSGKRRPLQIMAYQCGRYLGTVSLRQPRPDVTAVLNIPDDRHGFTDNFAARPECEAGMVEMLILTEDQRFAVQSGIMP</sequence>
<feature type="transmembrane region" description="Helical" evidence="1">
    <location>
        <begin position="46"/>
        <end position="70"/>
    </location>
</feature>
<proteinExistence type="predicted"/>
<feature type="transmembrane region" description="Helical" evidence="1">
    <location>
        <begin position="142"/>
        <end position="163"/>
    </location>
</feature>
<dbReference type="GO" id="GO:0000271">
    <property type="term" value="P:polysaccharide biosynthetic process"/>
    <property type="evidence" value="ECO:0007669"/>
    <property type="project" value="TreeGrafter"/>
</dbReference>
<feature type="transmembrane region" description="Helical" evidence="1">
    <location>
        <begin position="291"/>
        <end position="311"/>
    </location>
</feature>
<feature type="transmembrane region" description="Helical" evidence="1">
    <location>
        <begin position="228"/>
        <end position="245"/>
    </location>
</feature>
<feature type="transmembrane region" description="Helical" evidence="1">
    <location>
        <begin position="198"/>
        <end position="216"/>
    </location>
</feature>
<dbReference type="EMBL" id="VUKA01000015">
    <property type="protein sequence ID" value="KAA2211775.1"/>
    <property type="molecule type" value="Genomic_DNA"/>
</dbReference>
<keyword evidence="3" id="KW-0012">Acyltransferase</keyword>
<feature type="transmembrane region" description="Helical" evidence="1">
    <location>
        <begin position="317"/>
        <end position="338"/>
    </location>
</feature>
<dbReference type="GO" id="GO:0016020">
    <property type="term" value="C:membrane"/>
    <property type="evidence" value="ECO:0007669"/>
    <property type="project" value="TreeGrafter"/>
</dbReference>
<evidence type="ECO:0000259" key="2">
    <source>
        <dbReference type="Pfam" id="PF01757"/>
    </source>
</evidence>
<dbReference type="InterPro" id="IPR050879">
    <property type="entry name" value="Acyltransferase_3"/>
</dbReference>
<gene>
    <name evidence="3" type="ORF">F0Q34_17995</name>
</gene>
<dbReference type="PANTHER" id="PTHR23028:SF131">
    <property type="entry name" value="BLR2367 PROTEIN"/>
    <property type="match status" value="1"/>
</dbReference>
<evidence type="ECO:0000313" key="4">
    <source>
        <dbReference type="Proteomes" id="UP000322110"/>
    </source>
</evidence>
<accession>A0A5B2TCG9</accession>
<dbReference type="PANTHER" id="PTHR23028">
    <property type="entry name" value="ACETYLTRANSFERASE"/>
    <property type="match status" value="1"/>
</dbReference>
<keyword evidence="4" id="KW-1185">Reference proteome</keyword>
<keyword evidence="1" id="KW-0812">Transmembrane</keyword>
<organism evidence="3 4">
    <name type="scientific">Teichococcus oryzae</name>
    <dbReference type="NCBI Taxonomy" id="1608942"/>
    <lineage>
        <taxon>Bacteria</taxon>
        <taxon>Pseudomonadati</taxon>
        <taxon>Pseudomonadota</taxon>
        <taxon>Alphaproteobacteria</taxon>
        <taxon>Acetobacterales</taxon>
        <taxon>Roseomonadaceae</taxon>
        <taxon>Roseomonas</taxon>
    </lineage>
</organism>
<feature type="transmembrane region" description="Helical" evidence="1">
    <location>
        <begin position="168"/>
        <end position="186"/>
    </location>
</feature>
<protein>
    <submittedName>
        <fullName evidence="3">Acyltransferase</fullName>
    </submittedName>
</protein>
<feature type="transmembrane region" description="Helical" evidence="1">
    <location>
        <begin position="100"/>
        <end position="122"/>
    </location>
</feature>
<keyword evidence="3" id="KW-0808">Transferase</keyword>
<reference evidence="3 4" key="1">
    <citation type="journal article" date="2015" name="Int. J. Syst. Evol. Microbiol.">
        <title>Roseomonas oryzae sp. nov., isolated from paddy rhizosphere soil.</title>
        <authorList>
            <person name="Ramaprasad E.V."/>
            <person name="Sasikala Ch."/>
            <person name="Ramana Ch.V."/>
        </authorList>
    </citation>
    <scope>NUCLEOTIDE SEQUENCE [LARGE SCALE GENOMIC DNA]</scope>
    <source>
        <strain evidence="3 4">KCTC 42542</strain>
    </source>
</reference>
<name>A0A5B2TCG9_9PROT</name>
<feature type="domain" description="Acyltransferase 3" evidence="2">
    <location>
        <begin position="13"/>
        <end position="334"/>
    </location>
</feature>
<dbReference type="InterPro" id="IPR002656">
    <property type="entry name" value="Acyl_transf_3_dom"/>
</dbReference>
<comment type="caution">
    <text evidence="3">The sequence shown here is derived from an EMBL/GenBank/DDBJ whole genome shotgun (WGS) entry which is preliminary data.</text>
</comment>
<keyword evidence="1" id="KW-1133">Transmembrane helix</keyword>
<feature type="transmembrane region" description="Helical" evidence="1">
    <location>
        <begin position="21"/>
        <end position="40"/>
    </location>
</feature>
<feature type="transmembrane region" description="Helical" evidence="1">
    <location>
        <begin position="251"/>
        <end position="270"/>
    </location>
</feature>
<dbReference type="AlphaFoldDB" id="A0A5B2TCG9"/>
<dbReference type="Proteomes" id="UP000322110">
    <property type="component" value="Unassembled WGS sequence"/>
</dbReference>
<evidence type="ECO:0000313" key="3">
    <source>
        <dbReference type="EMBL" id="KAA2211775.1"/>
    </source>
</evidence>
<dbReference type="GO" id="GO:0016747">
    <property type="term" value="F:acyltransferase activity, transferring groups other than amino-acyl groups"/>
    <property type="evidence" value="ECO:0007669"/>
    <property type="project" value="InterPro"/>
</dbReference>
<dbReference type="Pfam" id="PF01757">
    <property type="entry name" value="Acyl_transf_3"/>
    <property type="match status" value="1"/>
</dbReference>
<keyword evidence="1" id="KW-0472">Membrane</keyword>
<evidence type="ECO:0000256" key="1">
    <source>
        <dbReference type="SAM" id="Phobius"/>
    </source>
</evidence>